<keyword evidence="5" id="KW-0238">DNA-binding</keyword>
<keyword evidence="4" id="KW-0805">Transcription regulation</keyword>
<proteinExistence type="inferred from homology"/>
<evidence type="ECO:0000256" key="3">
    <source>
        <dbReference type="ARBA" id="ARBA00022840"/>
    </source>
</evidence>
<evidence type="ECO:0000313" key="8">
    <source>
        <dbReference type="EMBL" id="VAV90568.1"/>
    </source>
</evidence>
<dbReference type="GO" id="GO:0008270">
    <property type="term" value="F:zinc ion binding"/>
    <property type="evidence" value="ECO:0007669"/>
    <property type="project" value="InterPro"/>
</dbReference>
<accession>A0A3B0RQN9</accession>
<dbReference type="Pfam" id="PF03477">
    <property type="entry name" value="ATP-cone"/>
    <property type="match status" value="1"/>
</dbReference>
<keyword evidence="6" id="KW-0804">Transcription</keyword>
<keyword evidence="1" id="KW-0678">Repressor</keyword>
<dbReference type="GO" id="GO:0045892">
    <property type="term" value="P:negative regulation of DNA-templated transcription"/>
    <property type="evidence" value="ECO:0007669"/>
    <property type="project" value="InterPro"/>
</dbReference>
<dbReference type="PANTHER" id="PTHR30455">
    <property type="entry name" value="TRANSCRIPTIONAL REPRESSOR NRDR"/>
    <property type="match status" value="1"/>
</dbReference>
<keyword evidence="3" id="KW-0067">ATP-binding</keyword>
<dbReference type="GO" id="GO:0005524">
    <property type="term" value="F:ATP binding"/>
    <property type="evidence" value="ECO:0007669"/>
    <property type="project" value="UniProtKB-KW"/>
</dbReference>
<evidence type="ECO:0000256" key="5">
    <source>
        <dbReference type="ARBA" id="ARBA00023125"/>
    </source>
</evidence>
<evidence type="ECO:0000256" key="2">
    <source>
        <dbReference type="ARBA" id="ARBA00022741"/>
    </source>
</evidence>
<evidence type="ECO:0000256" key="1">
    <source>
        <dbReference type="ARBA" id="ARBA00022491"/>
    </source>
</evidence>
<keyword evidence="2" id="KW-0547">Nucleotide-binding</keyword>
<reference evidence="8" key="1">
    <citation type="submission" date="2018-06" db="EMBL/GenBank/DDBJ databases">
        <authorList>
            <person name="Zhirakovskaya E."/>
        </authorList>
    </citation>
    <scope>NUCLEOTIDE SEQUENCE</scope>
</reference>
<dbReference type="HAMAP" id="MF_00440">
    <property type="entry name" value="NrdR"/>
    <property type="match status" value="1"/>
</dbReference>
<organism evidence="8">
    <name type="scientific">hydrothermal vent metagenome</name>
    <dbReference type="NCBI Taxonomy" id="652676"/>
    <lineage>
        <taxon>unclassified sequences</taxon>
        <taxon>metagenomes</taxon>
        <taxon>ecological metagenomes</taxon>
    </lineage>
</organism>
<evidence type="ECO:0000256" key="6">
    <source>
        <dbReference type="ARBA" id="ARBA00023163"/>
    </source>
</evidence>
<dbReference type="PANTHER" id="PTHR30455:SF2">
    <property type="entry name" value="TRANSCRIPTIONAL REPRESSOR NRDR"/>
    <property type="match status" value="1"/>
</dbReference>
<dbReference type="EMBL" id="UOEI01000043">
    <property type="protein sequence ID" value="VAV90568.1"/>
    <property type="molecule type" value="Genomic_DNA"/>
</dbReference>
<dbReference type="PROSITE" id="PS51161">
    <property type="entry name" value="ATP_CONE"/>
    <property type="match status" value="1"/>
</dbReference>
<dbReference type="InterPro" id="IPR055173">
    <property type="entry name" value="NrdR-like_N"/>
</dbReference>
<dbReference type="AlphaFoldDB" id="A0A3B0RQN9"/>
<gene>
    <name evidence="8" type="ORF">MNBD_ACTINO01-2556</name>
</gene>
<evidence type="ECO:0000259" key="7">
    <source>
        <dbReference type="PROSITE" id="PS51161"/>
    </source>
</evidence>
<dbReference type="InterPro" id="IPR003796">
    <property type="entry name" value="RNR_NrdR-like"/>
</dbReference>
<feature type="domain" description="ATP-cone" evidence="7">
    <location>
        <begin position="64"/>
        <end position="153"/>
    </location>
</feature>
<dbReference type="Pfam" id="PF22811">
    <property type="entry name" value="Zn_ribbon_NrdR"/>
    <property type="match status" value="1"/>
</dbReference>
<protein>
    <submittedName>
        <fullName evidence="8">Ribonucleotide reductase transcriptional regulator NrdR</fullName>
    </submittedName>
</protein>
<name>A0A3B0RQN9_9ZZZZ</name>
<dbReference type="NCBIfam" id="TIGR00244">
    <property type="entry name" value="transcriptional regulator NrdR"/>
    <property type="match status" value="1"/>
</dbReference>
<sequence>MLDAHTPDGHRALYAAGMRCPLCTTDDTRVVDSRPTEEGRAIRRRRSCPRCGHRFTTFERASAVVVVKRDGRRQAFDASKVRLGVEITLADRPVPQDAVDDLVATVERAAYTSRGSIHADDIGAIVLEGLRDIDEVGYLRFASVYKEFQRASDFEREVASLDAEESLNERDR</sequence>
<dbReference type="InterPro" id="IPR005144">
    <property type="entry name" value="ATP-cone_dom"/>
</dbReference>
<dbReference type="GO" id="GO:0003677">
    <property type="term" value="F:DNA binding"/>
    <property type="evidence" value="ECO:0007669"/>
    <property type="project" value="UniProtKB-KW"/>
</dbReference>
<evidence type="ECO:0000256" key="4">
    <source>
        <dbReference type="ARBA" id="ARBA00023015"/>
    </source>
</evidence>